<sequence length="96" mass="10073">MFTAVPLLPILLAYQGLAPVDAEATDTLRGNLEQLLAEGEVASDDDLFAKARYIQDTARLDPALIPIEAIDTLVAGILRLRGPAPSQPAPPLAVAA</sequence>
<name>A0A3S0UY99_9PROT</name>
<evidence type="ECO:0000313" key="1">
    <source>
        <dbReference type="EMBL" id="RUQ64003.1"/>
    </source>
</evidence>
<evidence type="ECO:0000313" key="2">
    <source>
        <dbReference type="Proteomes" id="UP000280346"/>
    </source>
</evidence>
<accession>A0A3S0UY99</accession>
<organism evidence="1 2">
    <name type="scientific">Azospirillum doebereinerae</name>
    <dbReference type="NCBI Taxonomy" id="92933"/>
    <lineage>
        <taxon>Bacteria</taxon>
        <taxon>Pseudomonadati</taxon>
        <taxon>Pseudomonadota</taxon>
        <taxon>Alphaproteobacteria</taxon>
        <taxon>Rhodospirillales</taxon>
        <taxon>Azospirillaceae</taxon>
        <taxon>Azospirillum</taxon>
    </lineage>
</organism>
<protein>
    <submittedName>
        <fullName evidence="1">Uncharacterized protein</fullName>
    </submittedName>
</protein>
<dbReference type="AlphaFoldDB" id="A0A3S0UY99"/>
<gene>
    <name evidence="1" type="ORF">EJ913_27150</name>
</gene>
<dbReference type="EMBL" id="RZIJ01000031">
    <property type="protein sequence ID" value="RUQ64003.1"/>
    <property type="molecule type" value="Genomic_DNA"/>
</dbReference>
<dbReference type="OrthoDB" id="7306095at2"/>
<dbReference type="Proteomes" id="UP000280346">
    <property type="component" value="Unassembled WGS sequence"/>
</dbReference>
<proteinExistence type="predicted"/>
<comment type="caution">
    <text evidence="1">The sequence shown here is derived from an EMBL/GenBank/DDBJ whole genome shotgun (WGS) entry which is preliminary data.</text>
</comment>
<dbReference type="RefSeq" id="WP_127003843.1">
    <property type="nucleotide sequence ID" value="NZ_JBNPXW010000008.1"/>
</dbReference>
<reference evidence="1 2" key="1">
    <citation type="submission" date="2018-12" db="EMBL/GenBank/DDBJ databases">
        <authorList>
            <person name="Yang Y."/>
        </authorList>
    </citation>
    <scope>NUCLEOTIDE SEQUENCE [LARGE SCALE GENOMIC DNA]</scope>
    <source>
        <strain evidence="1 2">GSF71</strain>
    </source>
</reference>
<keyword evidence="2" id="KW-1185">Reference proteome</keyword>